<dbReference type="SUPFAM" id="SSF52172">
    <property type="entry name" value="CheY-like"/>
    <property type="match status" value="1"/>
</dbReference>
<dbReference type="SMART" id="SM00448">
    <property type="entry name" value="REC"/>
    <property type="match status" value="1"/>
</dbReference>
<dbReference type="Pfam" id="PF00486">
    <property type="entry name" value="Trans_reg_C"/>
    <property type="match status" value="1"/>
</dbReference>
<dbReference type="Gene3D" id="1.10.10.10">
    <property type="entry name" value="Winged helix-like DNA-binding domain superfamily/Winged helix DNA-binding domain"/>
    <property type="match status" value="1"/>
</dbReference>
<name>A0A1M7JLK2_RUMFL</name>
<keyword evidence="3" id="KW-0902">Two-component regulatory system</keyword>
<dbReference type="CDD" id="cd00383">
    <property type="entry name" value="trans_reg_C"/>
    <property type="match status" value="1"/>
</dbReference>
<keyword evidence="6" id="KW-0804">Transcription</keyword>
<evidence type="ECO:0000256" key="9">
    <source>
        <dbReference type="PROSITE-ProRule" id="PRU01091"/>
    </source>
</evidence>
<evidence type="ECO:0000256" key="4">
    <source>
        <dbReference type="ARBA" id="ARBA00023015"/>
    </source>
</evidence>
<reference evidence="12 13" key="1">
    <citation type="submission" date="2016-11" db="EMBL/GenBank/DDBJ databases">
        <authorList>
            <person name="Jaros S."/>
            <person name="Januszkiewicz K."/>
            <person name="Wedrychowicz H."/>
        </authorList>
    </citation>
    <scope>NUCLEOTIDE SEQUENCE [LARGE SCALE GENOMIC DNA]</scope>
    <source>
        <strain evidence="12 13">Y1</strain>
    </source>
</reference>
<dbReference type="InterPro" id="IPR036388">
    <property type="entry name" value="WH-like_DNA-bd_sf"/>
</dbReference>
<protein>
    <recommendedName>
        <fullName evidence="1">Stage 0 sporulation protein A homolog</fullName>
    </recommendedName>
</protein>
<dbReference type="GO" id="GO:0006355">
    <property type="term" value="P:regulation of DNA-templated transcription"/>
    <property type="evidence" value="ECO:0007669"/>
    <property type="project" value="InterPro"/>
</dbReference>
<evidence type="ECO:0000259" key="10">
    <source>
        <dbReference type="PROSITE" id="PS50110"/>
    </source>
</evidence>
<dbReference type="GO" id="GO:0000976">
    <property type="term" value="F:transcription cis-regulatory region binding"/>
    <property type="evidence" value="ECO:0007669"/>
    <property type="project" value="TreeGrafter"/>
</dbReference>
<feature type="domain" description="Response regulatory" evidence="10">
    <location>
        <begin position="4"/>
        <end position="117"/>
    </location>
</feature>
<feature type="modified residue" description="4-aspartylphosphate" evidence="8">
    <location>
        <position position="53"/>
    </location>
</feature>
<dbReference type="GO" id="GO:0032993">
    <property type="term" value="C:protein-DNA complex"/>
    <property type="evidence" value="ECO:0007669"/>
    <property type="project" value="TreeGrafter"/>
</dbReference>
<sequence>MKYQCLMIDDDVTIAETTAEYFNIFDISTAYVTSYDEAVKFLEENQVSLLLLDINLGERSGFELCKQIRAQYDMPILFISARTSDDDVLTALNIGGDDYIKKPYTLNILLAKVKAILKRYERSAEAAMAVSAKAVSGGSFMQCRELFITQGIVLDTGKHKLIKNGEDVSLKAMEYKMLAYLLENRGRVVTKDEFLKNVWGDEFIGEGTLAVHIRHLREKIENDPNSPDIIKTVWGVGYIIEDGEAGQEV</sequence>
<dbReference type="GO" id="GO:0000156">
    <property type="term" value="F:phosphorelay response regulator activity"/>
    <property type="evidence" value="ECO:0007669"/>
    <property type="project" value="TreeGrafter"/>
</dbReference>
<evidence type="ECO:0000313" key="12">
    <source>
        <dbReference type="EMBL" id="SHM53815.1"/>
    </source>
</evidence>
<evidence type="ECO:0000256" key="7">
    <source>
        <dbReference type="ARBA" id="ARBA00024867"/>
    </source>
</evidence>
<keyword evidence="5 9" id="KW-0238">DNA-binding</keyword>
<dbReference type="GO" id="GO:0005829">
    <property type="term" value="C:cytosol"/>
    <property type="evidence" value="ECO:0007669"/>
    <property type="project" value="TreeGrafter"/>
</dbReference>
<evidence type="ECO:0000256" key="2">
    <source>
        <dbReference type="ARBA" id="ARBA00022553"/>
    </source>
</evidence>
<feature type="DNA-binding region" description="OmpR/PhoB-type" evidence="9">
    <location>
        <begin position="144"/>
        <end position="242"/>
    </location>
</feature>
<feature type="domain" description="OmpR/PhoB-type" evidence="11">
    <location>
        <begin position="144"/>
        <end position="242"/>
    </location>
</feature>
<comment type="function">
    <text evidence="7">May play the central regulatory role in sporulation. It may be an element of the effector pathway responsible for the activation of sporulation genes in response to nutritional stress. Spo0A may act in concert with spo0H (a sigma factor) to control the expression of some genes that are critical to the sporulation process.</text>
</comment>
<dbReference type="InterPro" id="IPR011006">
    <property type="entry name" value="CheY-like_superfamily"/>
</dbReference>
<organism evidence="12 13">
    <name type="scientific">Ruminococcus flavefaciens</name>
    <dbReference type="NCBI Taxonomy" id="1265"/>
    <lineage>
        <taxon>Bacteria</taxon>
        <taxon>Bacillati</taxon>
        <taxon>Bacillota</taxon>
        <taxon>Clostridia</taxon>
        <taxon>Eubacteriales</taxon>
        <taxon>Oscillospiraceae</taxon>
        <taxon>Ruminococcus</taxon>
    </lineage>
</organism>
<evidence type="ECO:0000313" key="13">
    <source>
        <dbReference type="Proteomes" id="UP000184394"/>
    </source>
</evidence>
<accession>A0A1M7JLK2</accession>
<dbReference type="OrthoDB" id="9790442at2"/>
<dbReference type="SUPFAM" id="SSF46894">
    <property type="entry name" value="C-terminal effector domain of the bipartite response regulators"/>
    <property type="match status" value="1"/>
</dbReference>
<evidence type="ECO:0000256" key="8">
    <source>
        <dbReference type="PROSITE-ProRule" id="PRU00169"/>
    </source>
</evidence>
<dbReference type="SMART" id="SM00862">
    <property type="entry name" value="Trans_reg_C"/>
    <property type="match status" value="1"/>
</dbReference>
<dbReference type="InterPro" id="IPR001789">
    <property type="entry name" value="Sig_transdc_resp-reg_receiver"/>
</dbReference>
<dbReference type="AlphaFoldDB" id="A0A1M7JLK2"/>
<dbReference type="PROSITE" id="PS51755">
    <property type="entry name" value="OMPR_PHOB"/>
    <property type="match status" value="1"/>
</dbReference>
<dbReference type="Gene3D" id="3.40.50.2300">
    <property type="match status" value="1"/>
</dbReference>
<dbReference type="PROSITE" id="PS50110">
    <property type="entry name" value="RESPONSE_REGULATORY"/>
    <property type="match status" value="1"/>
</dbReference>
<evidence type="ECO:0000256" key="3">
    <source>
        <dbReference type="ARBA" id="ARBA00023012"/>
    </source>
</evidence>
<dbReference type="InterPro" id="IPR016032">
    <property type="entry name" value="Sig_transdc_resp-reg_C-effctor"/>
</dbReference>
<proteinExistence type="predicted"/>
<dbReference type="InterPro" id="IPR039420">
    <property type="entry name" value="WalR-like"/>
</dbReference>
<evidence type="ECO:0000256" key="6">
    <source>
        <dbReference type="ARBA" id="ARBA00023163"/>
    </source>
</evidence>
<dbReference type="Proteomes" id="UP000184394">
    <property type="component" value="Unassembled WGS sequence"/>
</dbReference>
<dbReference type="RefSeq" id="WP_072950480.1">
    <property type="nucleotide sequence ID" value="NZ_FRCT01000006.1"/>
</dbReference>
<dbReference type="PANTHER" id="PTHR48111">
    <property type="entry name" value="REGULATOR OF RPOS"/>
    <property type="match status" value="1"/>
</dbReference>
<evidence type="ECO:0000259" key="11">
    <source>
        <dbReference type="PROSITE" id="PS51755"/>
    </source>
</evidence>
<dbReference type="PANTHER" id="PTHR48111:SF40">
    <property type="entry name" value="PHOSPHATE REGULON TRANSCRIPTIONAL REGULATORY PROTEIN PHOB"/>
    <property type="match status" value="1"/>
</dbReference>
<dbReference type="EMBL" id="FRCT01000006">
    <property type="protein sequence ID" value="SHM53815.1"/>
    <property type="molecule type" value="Genomic_DNA"/>
</dbReference>
<gene>
    <name evidence="12" type="ORF">SAMN04487860_10681</name>
</gene>
<keyword evidence="2 8" id="KW-0597">Phosphoprotein</keyword>
<dbReference type="Pfam" id="PF00072">
    <property type="entry name" value="Response_reg"/>
    <property type="match status" value="1"/>
</dbReference>
<evidence type="ECO:0000256" key="5">
    <source>
        <dbReference type="ARBA" id="ARBA00023125"/>
    </source>
</evidence>
<keyword evidence="4" id="KW-0805">Transcription regulation</keyword>
<evidence type="ECO:0000256" key="1">
    <source>
        <dbReference type="ARBA" id="ARBA00018672"/>
    </source>
</evidence>
<dbReference type="InterPro" id="IPR001867">
    <property type="entry name" value="OmpR/PhoB-type_DNA-bd"/>
</dbReference>